<gene>
    <name evidence="1" type="ORF">FA95DRAFT_1306443</name>
</gene>
<keyword evidence="2" id="KW-1185">Reference proteome</keyword>
<comment type="caution">
    <text evidence="1">The sequence shown here is derived from an EMBL/GenBank/DDBJ whole genome shotgun (WGS) entry which is preliminary data.</text>
</comment>
<evidence type="ECO:0000313" key="1">
    <source>
        <dbReference type="EMBL" id="KAI0038041.1"/>
    </source>
</evidence>
<dbReference type="Proteomes" id="UP000814033">
    <property type="component" value="Unassembled WGS sequence"/>
</dbReference>
<accession>A0ACB8R3B5</accession>
<reference evidence="1" key="1">
    <citation type="submission" date="2021-02" db="EMBL/GenBank/DDBJ databases">
        <authorList>
            <consortium name="DOE Joint Genome Institute"/>
            <person name="Ahrendt S."/>
            <person name="Looney B.P."/>
            <person name="Miyauchi S."/>
            <person name="Morin E."/>
            <person name="Drula E."/>
            <person name="Courty P.E."/>
            <person name="Chicoki N."/>
            <person name="Fauchery L."/>
            <person name="Kohler A."/>
            <person name="Kuo A."/>
            <person name="Labutti K."/>
            <person name="Pangilinan J."/>
            <person name="Lipzen A."/>
            <person name="Riley R."/>
            <person name="Andreopoulos W."/>
            <person name="He G."/>
            <person name="Johnson J."/>
            <person name="Barry K.W."/>
            <person name="Grigoriev I.V."/>
            <person name="Nagy L."/>
            <person name="Hibbett D."/>
            <person name="Henrissat B."/>
            <person name="Matheny P.B."/>
            <person name="Labbe J."/>
            <person name="Martin F."/>
        </authorList>
    </citation>
    <scope>NUCLEOTIDE SEQUENCE</scope>
    <source>
        <strain evidence="1">FP105234-sp</strain>
    </source>
</reference>
<organism evidence="1 2">
    <name type="scientific">Auriscalpium vulgare</name>
    <dbReference type="NCBI Taxonomy" id="40419"/>
    <lineage>
        <taxon>Eukaryota</taxon>
        <taxon>Fungi</taxon>
        <taxon>Dikarya</taxon>
        <taxon>Basidiomycota</taxon>
        <taxon>Agaricomycotina</taxon>
        <taxon>Agaricomycetes</taxon>
        <taxon>Russulales</taxon>
        <taxon>Auriscalpiaceae</taxon>
        <taxon>Auriscalpium</taxon>
    </lineage>
</organism>
<dbReference type="EMBL" id="MU276613">
    <property type="protein sequence ID" value="KAI0038041.1"/>
    <property type="molecule type" value="Genomic_DNA"/>
</dbReference>
<evidence type="ECO:0000313" key="2">
    <source>
        <dbReference type="Proteomes" id="UP000814033"/>
    </source>
</evidence>
<sequence>MTPTPSSSNGAGAGADSVADERTAFFERLRQELQTNERFIANDDSDTTKKLVARAVSAVSNHRILYEQVPGKNGGPPTERVHVGFLFGQTGMHADGQRLGAAGTQQGGSKVCHDGCSALLPCSHTAITQIDDHTHVKMNVVCKALAGGQDFPEFLDFWTDQSVGLYDRACKLVGGVKAYQTLLEDRSMVRLQTPGNPRAAWLTEAGSFLRQIVRPFVREHTGNKRDVSSIGGPFNHVFLPLATTDIYSTVPVRHPPHMLPYSH</sequence>
<reference evidence="1" key="2">
    <citation type="journal article" date="2022" name="New Phytol.">
        <title>Evolutionary transition to the ectomycorrhizal habit in the genomes of a hyperdiverse lineage of mushroom-forming fungi.</title>
        <authorList>
            <person name="Looney B."/>
            <person name="Miyauchi S."/>
            <person name="Morin E."/>
            <person name="Drula E."/>
            <person name="Courty P.E."/>
            <person name="Kohler A."/>
            <person name="Kuo A."/>
            <person name="LaButti K."/>
            <person name="Pangilinan J."/>
            <person name="Lipzen A."/>
            <person name="Riley R."/>
            <person name="Andreopoulos W."/>
            <person name="He G."/>
            <person name="Johnson J."/>
            <person name="Nolan M."/>
            <person name="Tritt A."/>
            <person name="Barry K.W."/>
            <person name="Grigoriev I.V."/>
            <person name="Nagy L.G."/>
            <person name="Hibbett D."/>
            <person name="Henrissat B."/>
            <person name="Matheny P.B."/>
            <person name="Labbe J."/>
            <person name="Martin F.M."/>
        </authorList>
    </citation>
    <scope>NUCLEOTIDE SEQUENCE</scope>
    <source>
        <strain evidence="1">FP105234-sp</strain>
    </source>
</reference>
<proteinExistence type="predicted"/>
<name>A0ACB8R3B5_9AGAM</name>
<protein>
    <submittedName>
        <fullName evidence="1">Uncharacterized protein</fullName>
    </submittedName>
</protein>